<evidence type="ECO:0000256" key="8">
    <source>
        <dbReference type="ARBA" id="ARBA00023180"/>
    </source>
</evidence>
<comment type="similarity">
    <text evidence="2 10">Belongs to the Wnt family.</text>
</comment>
<dbReference type="FunFam" id="3.30.2460.20:FF:000001">
    <property type="entry name" value="Wnt homolog"/>
    <property type="match status" value="1"/>
</dbReference>
<dbReference type="Ensembl" id="ENSEBUT00000027076.1">
    <property type="protein sequence ID" value="ENSEBUP00000026500.1"/>
    <property type="gene ID" value="ENSEBUG00000016319.1"/>
</dbReference>
<keyword evidence="5" id="KW-0272">Extracellular matrix</keyword>
<dbReference type="InterPro" id="IPR043158">
    <property type="entry name" value="Wnt_C"/>
</dbReference>
<comment type="function">
    <text evidence="10">Ligand for members of the frizzled family of seven transmembrane receptors.</text>
</comment>
<reference evidence="11" key="1">
    <citation type="submission" date="2025-08" db="UniProtKB">
        <authorList>
            <consortium name="Ensembl"/>
        </authorList>
    </citation>
    <scope>IDENTIFICATION</scope>
</reference>
<dbReference type="PRINTS" id="PR01845">
    <property type="entry name" value="WNT6PROTEIN"/>
</dbReference>
<dbReference type="CDD" id="cd19338">
    <property type="entry name" value="Wnt_Wnt6"/>
    <property type="match status" value="1"/>
</dbReference>
<gene>
    <name evidence="11" type="primary">WNT6</name>
</gene>
<keyword evidence="3 10" id="KW-0217">Developmental protein</keyword>
<dbReference type="PRINTS" id="PR01349">
    <property type="entry name" value="WNTPROTEIN"/>
</dbReference>
<dbReference type="PANTHER" id="PTHR12027">
    <property type="entry name" value="WNT RELATED"/>
    <property type="match status" value="1"/>
</dbReference>
<evidence type="ECO:0000256" key="7">
    <source>
        <dbReference type="ARBA" id="ARBA00023157"/>
    </source>
</evidence>
<accession>A0A8C4R857</accession>
<comment type="subcellular location">
    <subcellularLocation>
        <location evidence="1 10">Secreted</location>
        <location evidence="1 10">Extracellular space</location>
        <location evidence="1 10">Extracellular matrix</location>
    </subcellularLocation>
</comment>
<sequence length="388" mass="42716">MARVVGATLAVFLLLLYPSNIIGLWWEGGGLAKARAAARGGDRAARLPARSCCGRRRAVGSPLVMDPNSICRKTRRLASKQAELCVNEPEVVREVIKGARLALRECQHQFRHRRWNCSGHVKYFGKVLQQDIRETAFVSAITAAGVTHAVTQACSMGELPLCDCAKPQGHLPAAAQRELEQHPGRGNTAWEWGGCGDDVQFGYAKSRQFMDAHWKKGGSDIRTQINLHNNEAGRLAVSNFMLLECKCHGLSGSCALRTCWRKMPPFRDVGNRLKDRFDGAFKVMGSNDGRSLIPVGHNIKPPGRHDLFYSAESPDFCTANRRTGSLGTRGRLCNSTAPGVGGCDLLCCGRGARQETLSMQENCQCRFQWCCEVHCKNCTVQRQVSICL</sequence>
<keyword evidence="9" id="KW-0449">Lipoprotein</keyword>
<dbReference type="InterPro" id="IPR018161">
    <property type="entry name" value="Wnt_CS"/>
</dbReference>
<evidence type="ECO:0000313" key="11">
    <source>
        <dbReference type="Ensembl" id="ENSEBUP00000026500.1"/>
    </source>
</evidence>
<organism evidence="11 12">
    <name type="scientific">Eptatretus burgeri</name>
    <name type="common">Inshore hagfish</name>
    <dbReference type="NCBI Taxonomy" id="7764"/>
    <lineage>
        <taxon>Eukaryota</taxon>
        <taxon>Metazoa</taxon>
        <taxon>Chordata</taxon>
        <taxon>Craniata</taxon>
        <taxon>Vertebrata</taxon>
        <taxon>Cyclostomata</taxon>
        <taxon>Myxini</taxon>
        <taxon>Myxiniformes</taxon>
        <taxon>Myxinidae</taxon>
        <taxon>Eptatretinae</taxon>
        <taxon>Eptatretus</taxon>
    </lineage>
</organism>
<evidence type="ECO:0000256" key="4">
    <source>
        <dbReference type="ARBA" id="ARBA00022525"/>
    </source>
</evidence>
<dbReference type="GO" id="GO:0005125">
    <property type="term" value="F:cytokine activity"/>
    <property type="evidence" value="ECO:0007669"/>
    <property type="project" value="TreeGrafter"/>
</dbReference>
<proteinExistence type="inferred from homology"/>
<dbReference type="PROSITE" id="PS00246">
    <property type="entry name" value="WNT1"/>
    <property type="match status" value="1"/>
</dbReference>
<reference evidence="11" key="2">
    <citation type="submission" date="2025-09" db="UniProtKB">
        <authorList>
            <consortium name="Ensembl"/>
        </authorList>
    </citation>
    <scope>IDENTIFICATION</scope>
</reference>
<dbReference type="AlphaFoldDB" id="A0A8C4R857"/>
<dbReference type="GO" id="GO:0005615">
    <property type="term" value="C:extracellular space"/>
    <property type="evidence" value="ECO:0007669"/>
    <property type="project" value="TreeGrafter"/>
</dbReference>
<dbReference type="GeneTree" id="ENSGT00940000159281"/>
<dbReference type="Proteomes" id="UP000694388">
    <property type="component" value="Unplaced"/>
</dbReference>
<keyword evidence="6 10" id="KW-0879">Wnt signaling pathway</keyword>
<evidence type="ECO:0000256" key="5">
    <source>
        <dbReference type="ARBA" id="ARBA00022530"/>
    </source>
</evidence>
<dbReference type="SMART" id="SM00097">
    <property type="entry name" value="WNT1"/>
    <property type="match status" value="1"/>
</dbReference>
<dbReference type="Pfam" id="PF00110">
    <property type="entry name" value="wnt"/>
    <property type="match status" value="1"/>
</dbReference>
<dbReference type="GO" id="GO:0005109">
    <property type="term" value="F:frizzled binding"/>
    <property type="evidence" value="ECO:0007669"/>
    <property type="project" value="TreeGrafter"/>
</dbReference>
<keyword evidence="4" id="KW-0964">Secreted</keyword>
<dbReference type="PANTHER" id="PTHR12027:SF72">
    <property type="entry name" value="PROTEIN WNT-6"/>
    <property type="match status" value="1"/>
</dbReference>
<keyword evidence="7" id="KW-1015">Disulfide bond</keyword>
<evidence type="ECO:0000256" key="1">
    <source>
        <dbReference type="ARBA" id="ARBA00004498"/>
    </source>
</evidence>
<evidence type="ECO:0000256" key="10">
    <source>
        <dbReference type="RuleBase" id="RU003500"/>
    </source>
</evidence>
<dbReference type="GO" id="GO:0030182">
    <property type="term" value="P:neuron differentiation"/>
    <property type="evidence" value="ECO:0007669"/>
    <property type="project" value="TreeGrafter"/>
</dbReference>
<evidence type="ECO:0000256" key="6">
    <source>
        <dbReference type="ARBA" id="ARBA00022687"/>
    </source>
</evidence>
<dbReference type="InterPro" id="IPR009143">
    <property type="entry name" value="Wnt6"/>
</dbReference>
<dbReference type="GO" id="GO:0045165">
    <property type="term" value="P:cell fate commitment"/>
    <property type="evidence" value="ECO:0007669"/>
    <property type="project" value="TreeGrafter"/>
</dbReference>
<evidence type="ECO:0000256" key="2">
    <source>
        <dbReference type="ARBA" id="ARBA00005683"/>
    </source>
</evidence>
<dbReference type="GO" id="GO:0060070">
    <property type="term" value="P:canonical Wnt signaling pathway"/>
    <property type="evidence" value="ECO:0007669"/>
    <property type="project" value="TreeGrafter"/>
</dbReference>
<name>A0A8C4R857_EPTBU</name>
<dbReference type="OMA" id="EWTNCNC"/>
<evidence type="ECO:0000256" key="3">
    <source>
        <dbReference type="ARBA" id="ARBA00022473"/>
    </source>
</evidence>
<evidence type="ECO:0000313" key="12">
    <source>
        <dbReference type="Proteomes" id="UP000694388"/>
    </source>
</evidence>
<keyword evidence="12" id="KW-1185">Reference proteome</keyword>
<keyword evidence="8" id="KW-0325">Glycoprotein</keyword>
<dbReference type="InterPro" id="IPR005817">
    <property type="entry name" value="Wnt"/>
</dbReference>
<evidence type="ECO:0000256" key="9">
    <source>
        <dbReference type="ARBA" id="ARBA00023288"/>
    </source>
</evidence>
<dbReference type="Gene3D" id="3.30.2460.20">
    <property type="match status" value="1"/>
</dbReference>
<protein>
    <recommendedName>
        <fullName evidence="10">Protein Wnt</fullName>
    </recommendedName>
</protein>